<feature type="domain" description="Rhodanese" evidence="2">
    <location>
        <begin position="397"/>
        <end position="515"/>
    </location>
</feature>
<dbReference type="InterPro" id="IPR001763">
    <property type="entry name" value="Rhodanese-like_dom"/>
</dbReference>
<evidence type="ECO:0000256" key="1">
    <source>
        <dbReference type="SAM" id="MobiDB-lite"/>
    </source>
</evidence>
<accession>A0A9Q0QR39</accession>
<dbReference type="SMART" id="SM00450">
    <property type="entry name" value="RHOD"/>
    <property type="match status" value="1"/>
</dbReference>
<organism evidence="3 4">
    <name type="scientific">Protea cynaroides</name>
    <dbReference type="NCBI Taxonomy" id="273540"/>
    <lineage>
        <taxon>Eukaryota</taxon>
        <taxon>Viridiplantae</taxon>
        <taxon>Streptophyta</taxon>
        <taxon>Embryophyta</taxon>
        <taxon>Tracheophyta</taxon>
        <taxon>Spermatophyta</taxon>
        <taxon>Magnoliopsida</taxon>
        <taxon>Proteales</taxon>
        <taxon>Proteaceae</taxon>
        <taxon>Protea</taxon>
    </lineage>
</organism>
<dbReference type="Proteomes" id="UP001141806">
    <property type="component" value="Unassembled WGS sequence"/>
</dbReference>
<reference evidence="3" key="1">
    <citation type="journal article" date="2023" name="Plant J.">
        <title>The genome of the king protea, Protea cynaroides.</title>
        <authorList>
            <person name="Chang J."/>
            <person name="Duong T.A."/>
            <person name="Schoeman C."/>
            <person name="Ma X."/>
            <person name="Roodt D."/>
            <person name="Barker N."/>
            <person name="Li Z."/>
            <person name="Van de Peer Y."/>
            <person name="Mizrachi E."/>
        </authorList>
    </citation>
    <scope>NUCLEOTIDE SEQUENCE</scope>
    <source>
        <tissue evidence="3">Young leaves</tissue>
    </source>
</reference>
<dbReference type="GO" id="GO:0090333">
    <property type="term" value="P:regulation of stomatal closure"/>
    <property type="evidence" value="ECO:0007669"/>
    <property type="project" value="InterPro"/>
</dbReference>
<dbReference type="EMBL" id="JAMYWD010000006">
    <property type="protein sequence ID" value="KAJ4968609.1"/>
    <property type="molecule type" value="Genomic_DNA"/>
</dbReference>
<protein>
    <recommendedName>
        <fullName evidence="2">Rhodanese domain-containing protein</fullName>
    </recommendedName>
</protein>
<feature type="region of interest" description="Disordered" evidence="1">
    <location>
        <begin position="632"/>
        <end position="671"/>
    </location>
</feature>
<dbReference type="SUPFAM" id="SSF52821">
    <property type="entry name" value="Rhodanese/Cell cycle control phosphatase"/>
    <property type="match status" value="1"/>
</dbReference>
<dbReference type="AlphaFoldDB" id="A0A9Q0QR39"/>
<dbReference type="Gene3D" id="3.40.250.10">
    <property type="entry name" value="Rhodanese-like domain"/>
    <property type="match status" value="1"/>
</dbReference>
<dbReference type="GO" id="GO:0071277">
    <property type="term" value="P:cellular response to calcium ion"/>
    <property type="evidence" value="ECO:0007669"/>
    <property type="project" value="InterPro"/>
</dbReference>
<sequence>MLPVCSATPACSSHTQMYCHAGLNPFSPTWKAVELRCSVEDRVALVTPYRIHPQEVILKPQFTKIIFSHAVERPEQLVSVDLLNIPSCSNELDDIAAGFSNKWSYPTGAINKPYYLGSSAVHYVGSSSVPTQEDEILNLPLEPATSTNILSGSATSDSMTAVDAAAINYEENPVSDASEMTDVALFKLKTNIEDILSGFNESIDASVDKGERAVKSSVDAINSLLIYSIKTAIEAVENAANNVLSFVDQTGELAANRLTGFSDDFKGTTSELGIVAIDTLRKAIVTGEDYLASGAAFVVYSFGAVKELLPPELRDVLNLYGDKATEILRPVVSALEKVYIAIEVLEKSLGLDPDDPIVLFALSLGTLSTLGVSYWVLTYGGYAGDLLPKSALELLTREKNVVLIDVRPENFRERDGVPDLRRGSRFRYANVSLPQIGGSVTKFVKRGRDLDDAIVAAVIRNLKIVQDRSQVILMDVDGTRSKGIARSLRKLGVKKPYLVQGGFRSWAKDGLRTKELKPETTLTILNEEAEAILEDIKPTPVQVIGYGVGLIAGLYALAEWEKTLQLIGVVGLGQTIYWRVTSYKGSEDLKQDVRLLLVPVTLGAQAFSWVAGKLEPNRIGLPTSPSSSAVQNRVLQAAAKHESQPSDAEEIQDPSIESMAPVNENIDLSEA</sequence>
<evidence type="ECO:0000259" key="2">
    <source>
        <dbReference type="PROSITE" id="PS50206"/>
    </source>
</evidence>
<dbReference type="Pfam" id="PF00581">
    <property type="entry name" value="Rhodanese"/>
    <property type="match status" value="1"/>
</dbReference>
<dbReference type="InterPro" id="IPR044690">
    <property type="entry name" value="CAS_plant"/>
</dbReference>
<gene>
    <name evidence="3" type="ORF">NE237_015310</name>
</gene>
<dbReference type="PANTHER" id="PTHR34209">
    <property type="entry name" value="RHODANESE/CELL CYCLE CONTROL PHOSPHATASE SUPERFAMILY PROTEIN"/>
    <property type="match status" value="1"/>
</dbReference>
<keyword evidence="4" id="KW-1185">Reference proteome</keyword>
<evidence type="ECO:0000313" key="4">
    <source>
        <dbReference type="Proteomes" id="UP001141806"/>
    </source>
</evidence>
<evidence type="ECO:0000313" key="3">
    <source>
        <dbReference type="EMBL" id="KAJ4968609.1"/>
    </source>
</evidence>
<dbReference type="PANTHER" id="PTHR34209:SF3">
    <property type="entry name" value="RHODANESE_CELL CYCLE CONTROL PHOSPHATASE SUPERFAMILY PROTEIN"/>
    <property type="match status" value="1"/>
</dbReference>
<dbReference type="InterPro" id="IPR036873">
    <property type="entry name" value="Rhodanese-like_dom_sf"/>
</dbReference>
<dbReference type="GO" id="GO:0009704">
    <property type="term" value="P:de-etiolation"/>
    <property type="evidence" value="ECO:0007669"/>
    <property type="project" value="InterPro"/>
</dbReference>
<comment type="caution">
    <text evidence="3">The sequence shown here is derived from an EMBL/GenBank/DDBJ whole genome shotgun (WGS) entry which is preliminary data.</text>
</comment>
<name>A0A9Q0QR39_9MAGN</name>
<proteinExistence type="predicted"/>
<dbReference type="OrthoDB" id="551300at2759"/>
<dbReference type="PROSITE" id="PS50206">
    <property type="entry name" value="RHODANESE_3"/>
    <property type="match status" value="1"/>
</dbReference>